<evidence type="ECO:0000313" key="2">
    <source>
        <dbReference type="Proteomes" id="UP000698963"/>
    </source>
</evidence>
<evidence type="ECO:0000313" key="1">
    <source>
        <dbReference type="EMBL" id="HJD97330.1"/>
    </source>
</evidence>
<name>A0A921AWT9_9BACT</name>
<accession>A0A921AWT9</accession>
<proteinExistence type="predicted"/>
<reference evidence="1" key="2">
    <citation type="submission" date="2021-09" db="EMBL/GenBank/DDBJ databases">
        <authorList>
            <person name="Gilroy R."/>
        </authorList>
    </citation>
    <scope>NUCLEOTIDE SEQUENCE</scope>
    <source>
        <strain evidence="1">ChiGjej2B2-19336</strain>
    </source>
</reference>
<gene>
    <name evidence="1" type="ORF">K8W16_06770</name>
</gene>
<reference evidence="1" key="1">
    <citation type="journal article" date="2021" name="PeerJ">
        <title>Extensive microbial diversity within the chicken gut microbiome revealed by metagenomics and culture.</title>
        <authorList>
            <person name="Gilroy R."/>
            <person name="Ravi A."/>
            <person name="Getino M."/>
            <person name="Pursley I."/>
            <person name="Horton D.L."/>
            <person name="Alikhan N.F."/>
            <person name="Baker D."/>
            <person name="Gharbi K."/>
            <person name="Hall N."/>
            <person name="Watson M."/>
            <person name="Adriaenssens E.M."/>
            <person name="Foster-Nyarko E."/>
            <person name="Jarju S."/>
            <person name="Secka A."/>
            <person name="Antonio M."/>
            <person name="Oren A."/>
            <person name="Chaudhuri R.R."/>
            <person name="La Ragione R."/>
            <person name="Hildebrand F."/>
            <person name="Pallen M.J."/>
        </authorList>
    </citation>
    <scope>NUCLEOTIDE SEQUENCE</scope>
    <source>
        <strain evidence="1">ChiGjej2B2-19336</strain>
    </source>
</reference>
<dbReference type="AlphaFoldDB" id="A0A921AWT9"/>
<protein>
    <submittedName>
        <fullName evidence="1">Uncharacterized protein</fullName>
    </submittedName>
</protein>
<feature type="non-terminal residue" evidence="1">
    <location>
        <position position="1"/>
    </location>
</feature>
<dbReference type="RefSeq" id="WP_304122342.1">
    <property type="nucleotide sequence ID" value="NZ_DYZA01000134.1"/>
</dbReference>
<sequence>DKYLIQRTYCSQIELKALFPNSLFTCQRPVPLTRGGVALCNFSFPLSTTFFKSFFGGSAFGLRSLEPLCLSAFSSYAHFPPICQTLFSLFSEVFREMTYILLTILNIL</sequence>
<comment type="caution">
    <text evidence="1">The sequence shown here is derived from an EMBL/GenBank/DDBJ whole genome shotgun (WGS) entry which is preliminary data.</text>
</comment>
<dbReference type="Proteomes" id="UP000698963">
    <property type="component" value="Unassembled WGS sequence"/>
</dbReference>
<organism evidence="1 2">
    <name type="scientific">Mailhella massiliensis</name>
    <dbReference type="NCBI Taxonomy" id="1903261"/>
    <lineage>
        <taxon>Bacteria</taxon>
        <taxon>Pseudomonadati</taxon>
        <taxon>Thermodesulfobacteriota</taxon>
        <taxon>Desulfovibrionia</taxon>
        <taxon>Desulfovibrionales</taxon>
        <taxon>Desulfovibrionaceae</taxon>
        <taxon>Mailhella</taxon>
    </lineage>
</organism>
<dbReference type="EMBL" id="DYZA01000134">
    <property type="protein sequence ID" value="HJD97330.1"/>
    <property type="molecule type" value="Genomic_DNA"/>
</dbReference>